<accession>N0BJF2</accession>
<dbReference type="GeneID" id="15391898"/>
<evidence type="ECO:0000259" key="3">
    <source>
        <dbReference type="Pfam" id="PF02769"/>
    </source>
</evidence>
<keyword evidence="5" id="KW-1185">Reference proteome</keyword>
<dbReference type="InterPro" id="IPR010918">
    <property type="entry name" value="PurM-like_C_dom"/>
</dbReference>
<evidence type="ECO:0000259" key="2">
    <source>
        <dbReference type="Pfam" id="PF00586"/>
    </source>
</evidence>
<dbReference type="EMBL" id="CP005290">
    <property type="protein sequence ID" value="AGK60285.1"/>
    <property type="molecule type" value="Genomic_DNA"/>
</dbReference>
<proteinExistence type="inferred from homology"/>
<dbReference type="Proteomes" id="UP000013307">
    <property type="component" value="Chromosome"/>
</dbReference>
<dbReference type="eggNOG" id="arCOG00636">
    <property type="taxonomic scope" value="Archaea"/>
</dbReference>
<dbReference type="Pfam" id="PF00586">
    <property type="entry name" value="AIRS"/>
    <property type="match status" value="1"/>
</dbReference>
<dbReference type="KEGG" id="ast:Asulf_00252"/>
<dbReference type="GO" id="GO:0051604">
    <property type="term" value="P:protein maturation"/>
    <property type="evidence" value="ECO:0007669"/>
    <property type="project" value="TreeGrafter"/>
</dbReference>
<dbReference type="SUPFAM" id="SSF56042">
    <property type="entry name" value="PurM C-terminal domain-like"/>
    <property type="match status" value="1"/>
</dbReference>
<dbReference type="Gene3D" id="3.90.650.10">
    <property type="entry name" value="PurM-like C-terminal domain"/>
    <property type="match status" value="1"/>
</dbReference>
<dbReference type="InterPro" id="IPR036921">
    <property type="entry name" value="PurM-like_N_sf"/>
</dbReference>
<dbReference type="InterPro" id="IPR016188">
    <property type="entry name" value="PurM-like_N"/>
</dbReference>
<protein>
    <submittedName>
        <fullName evidence="4">Hydrogenase expression/formation protein HypE</fullName>
    </submittedName>
</protein>
<dbReference type="RefSeq" id="WP_015589884.1">
    <property type="nucleotide sequence ID" value="NC_021169.1"/>
</dbReference>
<gene>
    <name evidence="4" type="ORF">Asulf_00252</name>
</gene>
<dbReference type="PANTHER" id="PTHR30303">
    <property type="entry name" value="HYDROGENASE ISOENZYMES FORMATION PROTEIN HYPE"/>
    <property type="match status" value="1"/>
</dbReference>
<dbReference type="STRING" id="387631.Asulf_00252"/>
<dbReference type="InterPro" id="IPR036676">
    <property type="entry name" value="PurM-like_C_sf"/>
</dbReference>
<dbReference type="Pfam" id="PF02769">
    <property type="entry name" value="AIRS_C"/>
    <property type="match status" value="1"/>
</dbReference>
<feature type="domain" description="PurM-like N-terminal" evidence="2">
    <location>
        <begin position="46"/>
        <end position="145"/>
    </location>
</feature>
<feature type="domain" description="PurM-like C-terminal" evidence="3">
    <location>
        <begin position="175"/>
        <end position="320"/>
    </location>
</feature>
<evidence type="ECO:0000313" key="5">
    <source>
        <dbReference type="Proteomes" id="UP000013307"/>
    </source>
</evidence>
<organism evidence="4 5">
    <name type="scientific">Archaeoglobus sulfaticallidus PM70-1</name>
    <dbReference type="NCBI Taxonomy" id="387631"/>
    <lineage>
        <taxon>Archaea</taxon>
        <taxon>Methanobacteriati</taxon>
        <taxon>Methanobacteriota</taxon>
        <taxon>Archaeoglobi</taxon>
        <taxon>Archaeoglobales</taxon>
        <taxon>Archaeoglobaceae</taxon>
        <taxon>Archaeoglobus</taxon>
    </lineage>
</organism>
<dbReference type="CDD" id="cd02197">
    <property type="entry name" value="HypE"/>
    <property type="match status" value="1"/>
</dbReference>
<dbReference type="SUPFAM" id="SSF55326">
    <property type="entry name" value="PurM N-terminal domain-like"/>
    <property type="match status" value="1"/>
</dbReference>
<dbReference type="PANTHER" id="PTHR30303:SF0">
    <property type="entry name" value="CARBAMOYL DEHYDRATASE HYPE"/>
    <property type="match status" value="1"/>
</dbReference>
<name>N0BJF2_9EURY</name>
<evidence type="ECO:0000256" key="1">
    <source>
        <dbReference type="ARBA" id="ARBA00006243"/>
    </source>
</evidence>
<dbReference type="AlphaFoldDB" id="N0BJF2"/>
<sequence>MRVRKEDGAGGKYMMDFIKQNIVSRFDCRINEISLGDLEDSTDFSENFLLTTDSYVVDPPVFPGGSIGSLAICGTSNDLAVKGAKPSFMSMSLVLQDGFEIEKLRTILEDMERWAREIGVKIITGDTKVVDSGVGVIINTSGVGVRNEYLEKNLGVLREYREYPYSWVRDCGVVDGDVIIINGSIAEHASAIMVIREGLEFQMDVKSDVYPVWMFLKDAMNVGGISAMKDPTRGGIAASLNEIAEKSGVGILIEEDAIPIRDDVKSFCDVLGLDPFSMANEGKVVMAVHPEMAEEVLKALRKSGQKDAAIIGHATSEFSEVVLETSIGTRRILPQPVADPIPRVC</sequence>
<dbReference type="InterPro" id="IPR011854">
    <property type="entry name" value="HypE"/>
</dbReference>
<dbReference type="NCBIfam" id="TIGR02124">
    <property type="entry name" value="hypE"/>
    <property type="match status" value="1"/>
</dbReference>
<comment type="similarity">
    <text evidence="1">Belongs to the HypE family.</text>
</comment>
<dbReference type="OrthoDB" id="31494at2157"/>
<dbReference type="HOGENOM" id="CLU_049733_0_0_2"/>
<dbReference type="Gene3D" id="3.30.1330.10">
    <property type="entry name" value="PurM-like, N-terminal domain"/>
    <property type="match status" value="1"/>
</dbReference>
<dbReference type="PIRSF" id="PIRSF005644">
    <property type="entry name" value="Hdrgns_mtr_HypE"/>
    <property type="match status" value="1"/>
</dbReference>
<reference evidence="4 5" key="1">
    <citation type="journal article" date="2013" name="Genome Announc.">
        <title>Complete Genome Sequence of the Thermophilic and Facultatively Chemolithoautotrophic Sulfate Reducer Archaeoglobus sulfaticallidus Strain PM70-1T.</title>
        <authorList>
            <person name="Stokke R."/>
            <person name="Hocking W.P."/>
            <person name="Steinsbu B.O."/>
            <person name="Steen I.H."/>
        </authorList>
    </citation>
    <scope>NUCLEOTIDE SEQUENCE [LARGE SCALE GENOMIC DNA]</scope>
    <source>
        <strain evidence="4">PM70-1</strain>
    </source>
</reference>
<evidence type="ECO:0000313" key="4">
    <source>
        <dbReference type="EMBL" id="AGK60285.1"/>
    </source>
</evidence>